<keyword evidence="2" id="KW-0732">Signal</keyword>
<name>A0A1G9EX48_9GAMM</name>
<organism evidence="4 5">
    <name type="scientific">Microbulbifer yueqingensis</name>
    <dbReference type="NCBI Taxonomy" id="658219"/>
    <lineage>
        <taxon>Bacteria</taxon>
        <taxon>Pseudomonadati</taxon>
        <taxon>Pseudomonadota</taxon>
        <taxon>Gammaproteobacteria</taxon>
        <taxon>Cellvibrionales</taxon>
        <taxon>Microbulbiferaceae</taxon>
        <taxon>Microbulbifer</taxon>
    </lineage>
</organism>
<dbReference type="RefSeq" id="WP_091517084.1">
    <property type="nucleotide sequence ID" value="NZ_FNFH01000009.1"/>
</dbReference>
<dbReference type="OrthoDB" id="7068596at2"/>
<dbReference type="Pfam" id="PF13511">
    <property type="entry name" value="DUF4124"/>
    <property type="match status" value="1"/>
</dbReference>
<gene>
    <name evidence="4" type="ORF">SAMN05216212_3270</name>
</gene>
<evidence type="ECO:0000313" key="4">
    <source>
        <dbReference type="EMBL" id="SDK80757.1"/>
    </source>
</evidence>
<feature type="signal peptide" evidence="2">
    <location>
        <begin position="1"/>
        <end position="18"/>
    </location>
</feature>
<reference evidence="5" key="1">
    <citation type="submission" date="2016-10" db="EMBL/GenBank/DDBJ databases">
        <authorList>
            <person name="Varghese N."/>
            <person name="Submissions S."/>
        </authorList>
    </citation>
    <scope>NUCLEOTIDE SEQUENCE [LARGE SCALE GENOMIC DNA]</scope>
    <source>
        <strain evidence="5">CGMCC 1.10658</strain>
    </source>
</reference>
<feature type="region of interest" description="Disordered" evidence="1">
    <location>
        <begin position="54"/>
        <end position="102"/>
    </location>
</feature>
<evidence type="ECO:0000256" key="2">
    <source>
        <dbReference type="SAM" id="SignalP"/>
    </source>
</evidence>
<evidence type="ECO:0000313" key="5">
    <source>
        <dbReference type="Proteomes" id="UP000199305"/>
    </source>
</evidence>
<dbReference type="STRING" id="658219.SAMN05216212_3270"/>
<evidence type="ECO:0000259" key="3">
    <source>
        <dbReference type="Pfam" id="PF13511"/>
    </source>
</evidence>
<proteinExistence type="predicted"/>
<evidence type="ECO:0000256" key="1">
    <source>
        <dbReference type="SAM" id="MobiDB-lite"/>
    </source>
</evidence>
<dbReference type="AlphaFoldDB" id="A0A1G9EX48"/>
<accession>A0A1G9EX48</accession>
<feature type="chain" id="PRO_5011518208" description="DUF4124 domain-containing protein" evidence="2">
    <location>
        <begin position="19"/>
        <end position="156"/>
    </location>
</feature>
<sequence>MRFLSAILLASLASATLADGIYKWKDENGVVHFGSQPPQEKKVEVVKEPRSERYKQWKKEQQAAKAQQAPDDEASLTETARKETAAAPDDAQDKALSQAQKAVRAQRCRQAQNNLQELSTHSQVREVDASGKLRVLPEEERQARIRRAREVIEKDC</sequence>
<protein>
    <recommendedName>
        <fullName evidence="3">DUF4124 domain-containing protein</fullName>
    </recommendedName>
</protein>
<dbReference type="EMBL" id="FNFH01000009">
    <property type="protein sequence ID" value="SDK80757.1"/>
    <property type="molecule type" value="Genomic_DNA"/>
</dbReference>
<dbReference type="Proteomes" id="UP000199305">
    <property type="component" value="Unassembled WGS sequence"/>
</dbReference>
<feature type="domain" description="DUF4124" evidence="3">
    <location>
        <begin position="8"/>
        <end position="68"/>
    </location>
</feature>
<dbReference type="InterPro" id="IPR025392">
    <property type="entry name" value="DUF4124"/>
</dbReference>
<keyword evidence="5" id="KW-1185">Reference proteome</keyword>